<reference evidence="2" key="1">
    <citation type="submission" date="2023-10" db="EMBL/GenBank/DDBJ databases">
        <authorList>
            <person name="Chen Y."/>
            <person name="Shah S."/>
            <person name="Dougan E. K."/>
            <person name="Thang M."/>
            <person name="Chan C."/>
        </authorList>
    </citation>
    <scope>NUCLEOTIDE SEQUENCE [LARGE SCALE GENOMIC DNA]</scope>
</reference>
<feature type="domain" description="Peptidase C1A papain C-terminal" evidence="1">
    <location>
        <begin position="20"/>
        <end position="93"/>
    </location>
</feature>
<keyword evidence="3" id="KW-1185">Reference proteome</keyword>
<dbReference type="InterPro" id="IPR038765">
    <property type="entry name" value="Papain-like_cys_pep_sf"/>
</dbReference>
<evidence type="ECO:0000259" key="1">
    <source>
        <dbReference type="Pfam" id="PF00112"/>
    </source>
</evidence>
<gene>
    <name evidence="2" type="ORF">PCOR1329_LOCUS83697</name>
</gene>
<dbReference type="InterPro" id="IPR000668">
    <property type="entry name" value="Peptidase_C1A_C"/>
</dbReference>
<name>A0ABN9Y957_9DINO</name>
<protein>
    <recommendedName>
        <fullName evidence="1">Peptidase C1A papain C-terminal domain-containing protein</fullName>
    </recommendedName>
</protein>
<comment type="caution">
    <text evidence="2">The sequence shown here is derived from an EMBL/GenBank/DDBJ whole genome shotgun (WGS) entry which is preliminary data.</text>
</comment>
<evidence type="ECO:0000313" key="2">
    <source>
        <dbReference type="EMBL" id="CAK0909224.1"/>
    </source>
</evidence>
<dbReference type="PROSITE" id="PS51257">
    <property type="entry name" value="PROKAR_LIPOPROTEIN"/>
    <property type="match status" value="1"/>
</dbReference>
<dbReference type="SUPFAM" id="SSF54001">
    <property type="entry name" value="Cysteine proteinases"/>
    <property type="match status" value="1"/>
</dbReference>
<evidence type="ECO:0000313" key="3">
    <source>
        <dbReference type="Proteomes" id="UP001189429"/>
    </source>
</evidence>
<sequence length="284" mass="30990">MEANKTVMNKLRQALDRMNKTSQAPTLSSQTFVSCTRNPRNCGGTGGCGGATVELAFDMIKDLLEHGGIPLAVEWPYESGDGSTRECRMDVFKKASSGKGAALEDRRRLYLQGALRAALEAKGFRWVESFAFSDEGELKGKERPGSWRWGLGAWSRRRRRRRVPADLHAAGRLRRRRGPRGQALEGIHHAAGPSQLRPRGGPCPRNGVGVHALLPRGWEAPGGGGEEFAALRLLGGCSSVLALSEAAGAVEQVVALHDPAQNLALHREWPGLLTSRSRCPWRTW</sequence>
<dbReference type="Gene3D" id="3.90.70.10">
    <property type="entry name" value="Cysteine proteinases"/>
    <property type="match status" value="1"/>
</dbReference>
<dbReference type="EMBL" id="CAUYUJ010022159">
    <property type="protein sequence ID" value="CAK0909224.1"/>
    <property type="molecule type" value="Genomic_DNA"/>
</dbReference>
<proteinExistence type="predicted"/>
<dbReference type="Pfam" id="PF00112">
    <property type="entry name" value="Peptidase_C1"/>
    <property type="match status" value="1"/>
</dbReference>
<accession>A0ABN9Y957</accession>
<dbReference type="Proteomes" id="UP001189429">
    <property type="component" value="Unassembled WGS sequence"/>
</dbReference>
<organism evidence="2 3">
    <name type="scientific">Prorocentrum cordatum</name>
    <dbReference type="NCBI Taxonomy" id="2364126"/>
    <lineage>
        <taxon>Eukaryota</taxon>
        <taxon>Sar</taxon>
        <taxon>Alveolata</taxon>
        <taxon>Dinophyceae</taxon>
        <taxon>Prorocentrales</taxon>
        <taxon>Prorocentraceae</taxon>
        <taxon>Prorocentrum</taxon>
    </lineage>
</organism>